<dbReference type="EMBL" id="JBHRSL010000010">
    <property type="protein sequence ID" value="MFC3052712.1"/>
    <property type="molecule type" value="Genomic_DNA"/>
</dbReference>
<feature type="domain" description="Enoyl reductase (ER)" evidence="3">
    <location>
        <begin position="10"/>
        <end position="323"/>
    </location>
</feature>
<dbReference type="InterPro" id="IPR013154">
    <property type="entry name" value="ADH-like_N"/>
</dbReference>
<organism evidence="4 5">
    <name type="scientific">Kordiimonas pumila</name>
    <dbReference type="NCBI Taxonomy" id="2161677"/>
    <lineage>
        <taxon>Bacteria</taxon>
        <taxon>Pseudomonadati</taxon>
        <taxon>Pseudomonadota</taxon>
        <taxon>Alphaproteobacteria</taxon>
        <taxon>Kordiimonadales</taxon>
        <taxon>Kordiimonadaceae</taxon>
        <taxon>Kordiimonas</taxon>
    </lineage>
</organism>
<evidence type="ECO:0000256" key="2">
    <source>
        <dbReference type="ARBA" id="ARBA00023002"/>
    </source>
</evidence>
<dbReference type="InterPro" id="IPR011032">
    <property type="entry name" value="GroES-like_sf"/>
</dbReference>
<dbReference type="PANTHER" id="PTHR48106:SF8">
    <property type="entry name" value="OS02G0805600 PROTEIN"/>
    <property type="match status" value="1"/>
</dbReference>
<keyword evidence="1" id="KW-0521">NADP</keyword>
<dbReference type="InterPro" id="IPR014189">
    <property type="entry name" value="Quinone_OxRdtase_PIG3"/>
</dbReference>
<dbReference type="SUPFAM" id="SSF51735">
    <property type="entry name" value="NAD(P)-binding Rossmann-fold domains"/>
    <property type="match status" value="1"/>
</dbReference>
<dbReference type="SMART" id="SM00829">
    <property type="entry name" value="PKS_ER"/>
    <property type="match status" value="1"/>
</dbReference>
<dbReference type="Gene3D" id="3.90.180.10">
    <property type="entry name" value="Medium-chain alcohol dehydrogenases, catalytic domain"/>
    <property type="match status" value="1"/>
</dbReference>
<protein>
    <submittedName>
        <fullName evidence="4">NAD(P)H-quinone oxidoreductase</fullName>
    </submittedName>
</protein>
<dbReference type="SUPFAM" id="SSF50129">
    <property type="entry name" value="GroES-like"/>
    <property type="match status" value="1"/>
</dbReference>
<reference evidence="5" key="1">
    <citation type="journal article" date="2019" name="Int. J. Syst. Evol. Microbiol.">
        <title>The Global Catalogue of Microorganisms (GCM) 10K type strain sequencing project: providing services to taxonomists for standard genome sequencing and annotation.</title>
        <authorList>
            <consortium name="The Broad Institute Genomics Platform"/>
            <consortium name="The Broad Institute Genome Sequencing Center for Infectious Disease"/>
            <person name="Wu L."/>
            <person name="Ma J."/>
        </authorList>
    </citation>
    <scope>NUCLEOTIDE SEQUENCE [LARGE SCALE GENOMIC DNA]</scope>
    <source>
        <strain evidence="5">KCTC 62164</strain>
    </source>
</reference>
<keyword evidence="5" id="KW-1185">Reference proteome</keyword>
<evidence type="ECO:0000313" key="4">
    <source>
        <dbReference type="EMBL" id="MFC3052712.1"/>
    </source>
</evidence>
<dbReference type="Gene3D" id="3.40.50.720">
    <property type="entry name" value="NAD(P)-binding Rossmann-like Domain"/>
    <property type="match status" value="1"/>
</dbReference>
<dbReference type="InterPro" id="IPR013149">
    <property type="entry name" value="ADH-like_C"/>
</dbReference>
<name>A0ABV7D6D3_9PROT</name>
<keyword evidence="2" id="KW-0560">Oxidoreductase</keyword>
<evidence type="ECO:0000256" key="1">
    <source>
        <dbReference type="ARBA" id="ARBA00022857"/>
    </source>
</evidence>
<comment type="caution">
    <text evidence="4">The sequence shown here is derived from an EMBL/GenBank/DDBJ whole genome shotgun (WGS) entry which is preliminary data.</text>
</comment>
<dbReference type="PANTHER" id="PTHR48106">
    <property type="entry name" value="QUINONE OXIDOREDUCTASE PIG3-RELATED"/>
    <property type="match status" value="1"/>
</dbReference>
<dbReference type="Pfam" id="PF00107">
    <property type="entry name" value="ADH_zinc_N"/>
    <property type="match status" value="1"/>
</dbReference>
<dbReference type="InterPro" id="IPR036291">
    <property type="entry name" value="NAD(P)-bd_dom_sf"/>
</dbReference>
<dbReference type="Pfam" id="PF08240">
    <property type="entry name" value="ADH_N"/>
    <property type="match status" value="1"/>
</dbReference>
<dbReference type="InterPro" id="IPR020843">
    <property type="entry name" value="ER"/>
</dbReference>
<dbReference type="Proteomes" id="UP001595444">
    <property type="component" value="Unassembled WGS sequence"/>
</dbReference>
<sequence>MQVIEITEFGGPDVLKPALRPKPTAKAGEVLIAVKAAGVNRPDVIQRLGNYPAPKGASDIPGLEVAGTVVATGSGVQGLKVGDAVCALVQGGGYSEYVTAPIETVLPIPEGLSFVEAAALPETFYTVWSNVFDRAGLKAGERFLVHGGSSGIGSTAIQLAKAFGAEVFTTVGGVDKAAFCKTLGADVVIEYNKQDYVEIINQHTGGAGVDVVLDMVGGDYINRNLSVLAVEGRHVSIAFLSGAKTEVNMLPVMIKRLVITGSTLRARDKTFKGAIATSLYKKVWPLLKDGKVKPVIDSIFPFEQAADAHKLMETSAHKGKIVLTVGK</sequence>
<dbReference type="NCBIfam" id="TIGR02824">
    <property type="entry name" value="quinone_pig3"/>
    <property type="match status" value="1"/>
</dbReference>
<proteinExistence type="predicted"/>
<evidence type="ECO:0000313" key="5">
    <source>
        <dbReference type="Proteomes" id="UP001595444"/>
    </source>
</evidence>
<accession>A0ABV7D6D3</accession>
<gene>
    <name evidence="4" type="ORF">ACFOKA_12430</name>
</gene>
<dbReference type="CDD" id="cd05276">
    <property type="entry name" value="p53_inducible_oxidoreductase"/>
    <property type="match status" value="1"/>
</dbReference>
<dbReference type="RefSeq" id="WP_194215908.1">
    <property type="nucleotide sequence ID" value="NZ_CP061205.1"/>
</dbReference>
<evidence type="ECO:0000259" key="3">
    <source>
        <dbReference type="SMART" id="SM00829"/>
    </source>
</evidence>